<reference evidence="4" key="1">
    <citation type="submission" date="2012-09" db="EMBL/GenBank/DDBJ databases">
        <title>Genome sequencing and comparative transcriptomics of race 1 and race 4 of banana pathogen: Fusarium oxysporum f. sp. cubense.</title>
        <authorList>
            <person name="Fang X."/>
            <person name="Huang J."/>
        </authorList>
    </citation>
    <scope>NUCLEOTIDE SEQUENCE [LARGE SCALE GENOMIC DNA]</scope>
    <source>
        <strain evidence="4">race 4</strain>
    </source>
</reference>
<evidence type="ECO:0000313" key="3">
    <source>
        <dbReference type="EMBL" id="EMT67827.1"/>
    </source>
</evidence>
<dbReference type="Gene3D" id="3.40.630.30">
    <property type="match status" value="1"/>
</dbReference>
<dbReference type="InterPro" id="IPR016181">
    <property type="entry name" value="Acyl_CoA_acyltransferase"/>
</dbReference>
<reference evidence="4" key="2">
    <citation type="journal article" date="2014" name="PLoS ONE">
        <title>Genome and Transcriptome Analysis of the Fungal Pathogen Fusarium oxysporum f. sp. cubense Causing Banana Vascular Wilt Disease.</title>
        <authorList>
            <person name="Guo L."/>
            <person name="Han L."/>
            <person name="Yang L."/>
            <person name="Zeng H."/>
            <person name="Fan D."/>
            <person name="Zhu Y."/>
            <person name="Feng Y."/>
            <person name="Wang G."/>
            <person name="Peng C."/>
            <person name="Jiang X."/>
            <person name="Zhou D."/>
            <person name="Ni P."/>
            <person name="Liang C."/>
            <person name="Liu L."/>
            <person name="Wang J."/>
            <person name="Mao C."/>
            <person name="Fang X."/>
            <person name="Peng M."/>
            <person name="Huang J."/>
        </authorList>
    </citation>
    <scope>NUCLEOTIDE SEQUENCE [LARGE SCALE GENOMIC DNA]</scope>
    <source>
        <strain evidence="4">race 4</strain>
    </source>
</reference>
<feature type="region of interest" description="Disordered" evidence="2">
    <location>
        <begin position="1"/>
        <end position="39"/>
    </location>
</feature>
<accession>N1RUG7</accession>
<dbReference type="PANTHER" id="PTHR31438">
    <property type="entry name" value="LYSINE N-ACYLTRANSFERASE C17G9.06C-RELATED"/>
    <property type="match status" value="1"/>
</dbReference>
<feature type="compositionally biased region" description="Polar residues" evidence="2">
    <location>
        <begin position="19"/>
        <end position="37"/>
    </location>
</feature>
<dbReference type="Proteomes" id="UP000016929">
    <property type="component" value="Unassembled WGS sequence"/>
</dbReference>
<dbReference type="PANTHER" id="PTHR31438:SF1">
    <property type="entry name" value="LYSINE N-ACYLTRANSFERASE C17G9.06C-RELATED"/>
    <property type="match status" value="1"/>
</dbReference>
<gene>
    <name evidence="3" type="ORF">FOC4_g10005940</name>
</gene>
<sequence length="299" mass="34268">MDNAMSMTRPPVTQLRPLHTQQQSIEASQPISWTSSVEPRPDEETAIKAFVKLVSHLVVLDEEENFCIQDTKRGGFILAQYSSSERNELGSFRFVNPENHQDIPSDFSIGEGKILQLHFEEHEVQLKTDASIIPEAALGALGCMLDDIITELHRGHHVSPEWTQPSVLNFPPRSEPLSLSLEDVTSNDNGVKSSLLHRCFERRAAERPESIAIDYLTDLESFRGGKRYQAVATSIKHCCFLRDPRTKQVIAEPEYDLNHVQIQDRFLPQERKKRFHLPHKTAMLFALQRERFFQEAHFV</sequence>
<evidence type="ECO:0000256" key="2">
    <source>
        <dbReference type="SAM" id="MobiDB-lite"/>
    </source>
</evidence>
<protein>
    <submittedName>
        <fullName evidence="3">Uncharacterized protein</fullName>
    </submittedName>
</protein>
<dbReference type="GO" id="GO:0016410">
    <property type="term" value="F:N-acyltransferase activity"/>
    <property type="evidence" value="ECO:0007669"/>
    <property type="project" value="TreeGrafter"/>
</dbReference>
<dbReference type="EMBL" id="KB726570">
    <property type="protein sequence ID" value="EMT67827.1"/>
    <property type="molecule type" value="Genomic_DNA"/>
</dbReference>
<proteinExistence type="inferred from homology"/>
<comment type="similarity">
    <text evidence="1">Belongs to the lysine N-acyltransferase MbtK family.</text>
</comment>
<dbReference type="SUPFAM" id="SSF55729">
    <property type="entry name" value="Acyl-CoA N-acyltransferases (Nat)"/>
    <property type="match status" value="1"/>
</dbReference>
<name>N1RUG7_FUSC4</name>
<dbReference type="AlphaFoldDB" id="N1RUG7"/>
<organism evidence="3 4">
    <name type="scientific">Fusarium oxysporum f. sp. cubense (strain race 4)</name>
    <name type="common">Panama disease fungus</name>
    <dbReference type="NCBI Taxonomy" id="2502994"/>
    <lineage>
        <taxon>Eukaryota</taxon>
        <taxon>Fungi</taxon>
        <taxon>Dikarya</taxon>
        <taxon>Ascomycota</taxon>
        <taxon>Pezizomycotina</taxon>
        <taxon>Sordariomycetes</taxon>
        <taxon>Hypocreomycetidae</taxon>
        <taxon>Hypocreales</taxon>
        <taxon>Nectriaceae</taxon>
        <taxon>Fusarium</taxon>
        <taxon>Fusarium oxysporum species complex</taxon>
    </lineage>
</organism>
<keyword evidence="4" id="KW-1185">Reference proteome</keyword>
<dbReference type="HOGENOM" id="CLU_930769_0_0_1"/>
<evidence type="ECO:0000313" key="4">
    <source>
        <dbReference type="Proteomes" id="UP000016929"/>
    </source>
</evidence>
<evidence type="ECO:0000256" key="1">
    <source>
        <dbReference type="ARBA" id="ARBA00009893"/>
    </source>
</evidence>